<protein>
    <recommendedName>
        <fullName evidence="3">Glycosyltransferase</fullName>
    </recommendedName>
</protein>
<dbReference type="AlphaFoldDB" id="A0A4U9HGE1"/>
<reference evidence="1 2" key="1">
    <citation type="submission" date="2019-05" db="EMBL/GenBank/DDBJ databases">
        <authorList>
            <consortium name="Pathogen Informatics"/>
        </authorList>
    </citation>
    <scope>NUCLEOTIDE SEQUENCE [LARGE SCALE GENOMIC DNA]</scope>
    <source>
        <strain evidence="1 2">NCTC13032</strain>
    </source>
</reference>
<evidence type="ECO:0008006" key="3">
    <source>
        <dbReference type="Google" id="ProtNLM"/>
    </source>
</evidence>
<accession>A0A4U9HGE1</accession>
<dbReference type="EMBL" id="LR590464">
    <property type="protein sequence ID" value="VTP62735.1"/>
    <property type="molecule type" value="Genomic_DNA"/>
</dbReference>
<dbReference type="Gene3D" id="3.90.550.10">
    <property type="entry name" value="Spore Coat Polysaccharide Biosynthesis Protein SpsA, Chain A"/>
    <property type="match status" value="1"/>
</dbReference>
<evidence type="ECO:0000313" key="2">
    <source>
        <dbReference type="Proteomes" id="UP000310719"/>
    </source>
</evidence>
<sequence length="67" mass="7672">MSLGFQFDYSPDRTPLYGALLMYKPFITVSIKTFNEAECIEKTIDSIRRQIGEYPHKIIVADQSLNG</sequence>
<proteinExistence type="predicted"/>
<organism evidence="1 2">
    <name type="scientific">Leclercia adecarboxylata</name>
    <dbReference type="NCBI Taxonomy" id="83655"/>
    <lineage>
        <taxon>Bacteria</taxon>
        <taxon>Pseudomonadati</taxon>
        <taxon>Pseudomonadota</taxon>
        <taxon>Gammaproteobacteria</taxon>
        <taxon>Enterobacterales</taxon>
        <taxon>Enterobacteriaceae</taxon>
        <taxon>Leclercia</taxon>
    </lineage>
</organism>
<dbReference type="Proteomes" id="UP000310719">
    <property type="component" value="Chromosome"/>
</dbReference>
<dbReference type="SUPFAM" id="SSF53448">
    <property type="entry name" value="Nucleotide-diphospho-sugar transferases"/>
    <property type="match status" value="1"/>
</dbReference>
<evidence type="ECO:0000313" key="1">
    <source>
        <dbReference type="EMBL" id="VTP62735.1"/>
    </source>
</evidence>
<gene>
    <name evidence="1" type="ORF">NCTC13032_00501</name>
</gene>
<name>A0A4U9HGE1_9ENTR</name>
<dbReference type="InterPro" id="IPR029044">
    <property type="entry name" value="Nucleotide-diphossugar_trans"/>
</dbReference>